<dbReference type="GO" id="GO:0016787">
    <property type="term" value="F:hydrolase activity"/>
    <property type="evidence" value="ECO:0007669"/>
    <property type="project" value="UniProtKB-KW"/>
</dbReference>
<reference evidence="3" key="1">
    <citation type="journal article" date="2019" name="Int. J. Syst. Evol. Microbiol.">
        <title>The Global Catalogue of Microorganisms (GCM) 10K type strain sequencing project: providing services to taxonomists for standard genome sequencing and annotation.</title>
        <authorList>
            <consortium name="The Broad Institute Genomics Platform"/>
            <consortium name="The Broad Institute Genome Sequencing Center for Infectious Disease"/>
            <person name="Wu L."/>
            <person name="Ma J."/>
        </authorList>
    </citation>
    <scope>NUCLEOTIDE SEQUENCE [LARGE SCALE GENOMIC DNA]</scope>
    <source>
        <strain evidence="3">TISTR 1535</strain>
    </source>
</reference>
<feature type="domain" description="Serine aminopeptidase S33" evidence="1">
    <location>
        <begin position="26"/>
        <end position="286"/>
    </location>
</feature>
<protein>
    <submittedName>
        <fullName evidence="2">Alpha/beta hydrolase</fullName>
    </submittedName>
</protein>
<dbReference type="Proteomes" id="UP001597502">
    <property type="component" value="Unassembled WGS sequence"/>
</dbReference>
<dbReference type="InterPro" id="IPR022742">
    <property type="entry name" value="Hydrolase_4"/>
</dbReference>
<evidence type="ECO:0000313" key="2">
    <source>
        <dbReference type="EMBL" id="MFD2761452.1"/>
    </source>
</evidence>
<keyword evidence="3" id="KW-1185">Reference proteome</keyword>
<sequence>MKETDWLCRPDHTAIFMRKWETAVKKPTAVVQIAHGMLEHIGRYHEFASFLTKHGITVYGNDHRGHGRTGDNQGLFGYFADTDGFDKATDDIQAVTEHIKEEFPDTPLFLMGHSMGSFLARRYMQQYSRLLDGVILSGTGYYEPSFSRGAARIAASLPQKEKAVWLNRLAFSSYNRRIPDQQTAVDWLTRDDAIVRKYLEDPYCGFVPTAGFFKDLMTGLTVIHDNKRNQHIPSELPMLIISGAEDPVGGYTRGVWKTAHLYKNAGLNRMTATFMEGGRHEILNEINRQEVYRHVLDWINQLNS</sequence>
<gene>
    <name evidence="2" type="ORF">ACFSUO_10790</name>
</gene>
<dbReference type="Gene3D" id="3.40.50.1820">
    <property type="entry name" value="alpha/beta hydrolase"/>
    <property type="match status" value="1"/>
</dbReference>
<dbReference type="EMBL" id="JBHUNA010000022">
    <property type="protein sequence ID" value="MFD2761452.1"/>
    <property type="molecule type" value="Genomic_DNA"/>
</dbReference>
<dbReference type="RefSeq" id="WP_382393963.1">
    <property type="nucleotide sequence ID" value="NZ_JBHUNA010000022.1"/>
</dbReference>
<comment type="caution">
    <text evidence="2">The sequence shown here is derived from an EMBL/GenBank/DDBJ whole genome shotgun (WGS) entry which is preliminary data.</text>
</comment>
<keyword evidence="2" id="KW-0378">Hydrolase</keyword>
<dbReference type="Pfam" id="PF12146">
    <property type="entry name" value="Hydrolase_4"/>
    <property type="match status" value="1"/>
</dbReference>
<dbReference type="InterPro" id="IPR051044">
    <property type="entry name" value="MAG_DAG_Lipase"/>
</dbReference>
<accession>A0ABW5V9W7</accession>
<evidence type="ECO:0000313" key="3">
    <source>
        <dbReference type="Proteomes" id="UP001597502"/>
    </source>
</evidence>
<dbReference type="PANTHER" id="PTHR11614">
    <property type="entry name" value="PHOSPHOLIPASE-RELATED"/>
    <property type="match status" value="1"/>
</dbReference>
<name>A0ABW5V9W7_9BACI</name>
<evidence type="ECO:0000259" key="1">
    <source>
        <dbReference type="Pfam" id="PF12146"/>
    </source>
</evidence>
<dbReference type="SUPFAM" id="SSF53474">
    <property type="entry name" value="alpha/beta-Hydrolases"/>
    <property type="match status" value="1"/>
</dbReference>
<organism evidence="2 3">
    <name type="scientific">Lentibacillus juripiscarius</name>
    <dbReference type="NCBI Taxonomy" id="257446"/>
    <lineage>
        <taxon>Bacteria</taxon>
        <taxon>Bacillati</taxon>
        <taxon>Bacillota</taxon>
        <taxon>Bacilli</taxon>
        <taxon>Bacillales</taxon>
        <taxon>Bacillaceae</taxon>
        <taxon>Lentibacillus</taxon>
    </lineage>
</organism>
<dbReference type="InterPro" id="IPR029058">
    <property type="entry name" value="AB_hydrolase_fold"/>
</dbReference>
<proteinExistence type="predicted"/>